<sequence>MITKRMLKIYTERLRLTDQFQCTPISISSPESCPPTLRSSKWKHFSLFVIFSMSTVIYVVTCGTRTLFRLWESKLNLVHFLVDAVFGQAVLAICTLSIWMIRSRRDHAKMFNGLIKLDSEFKKKLQFIVLQNADGCHFRNQNLSLEMLMFATCLVTTFLPVVYGLTMLDKADPIHRAVKYLFHWRVRLRWNFLPVLMSGMYFVLQLCSVGFHYLGFSILYFHSITVWLKLITPRGSLNNPGKFLLKKTSLWKKTDLISQQDRFNILQIYRQFQVLDRYINAVYGHFLVTLHMGVLLGIALIASYMCIRSLHVLNFAPQVLIILCVVVAIAIMYFEVRHLSNMSNLSDKFIKICGARYRRKSVKGKVAVSLWTLHIRSGSPFFTIKHSSFLQFVYQLMTVLATLLLTT</sequence>
<feature type="transmembrane region" description="Helical" evidence="1">
    <location>
        <begin position="282"/>
        <end position="307"/>
    </location>
</feature>
<feature type="transmembrane region" description="Helical" evidence="1">
    <location>
        <begin position="80"/>
        <end position="101"/>
    </location>
</feature>
<dbReference type="EMBL" id="LNIX01000019">
    <property type="protein sequence ID" value="OXA44786.1"/>
    <property type="molecule type" value="Genomic_DNA"/>
</dbReference>
<dbReference type="AlphaFoldDB" id="A0A226DKQ7"/>
<evidence type="ECO:0000256" key="1">
    <source>
        <dbReference type="SAM" id="Phobius"/>
    </source>
</evidence>
<keyword evidence="1" id="KW-0812">Transmembrane</keyword>
<dbReference type="Proteomes" id="UP000198287">
    <property type="component" value="Unassembled WGS sequence"/>
</dbReference>
<comment type="caution">
    <text evidence="2">The sequence shown here is derived from an EMBL/GenBank/DDBJ whole genome shotgun (WGS) entry which is preliminary data.</text>
</comment>
<feature type="transmembrane region" description="Helical" evidence="1">
    <location>
        <begin position="147"/>
        <end position="168"/>
    </location>
</feature>
<evidence type="ECO:0008006" key="4">
    <source>
        <dbReference type="Google" id="ProtNLM"/>
    </source>
</evidence>
<keyword evidence="1" id="KW-0472">Membrane</keyword>
<feature type="transmembrane region" description="Helical" evidence="1">
    <location>
        <begin position="211"/>
        <end position="230"/>
    </location>
</feature>
<feature type="transmembrane region" description="Helical" evidence="1">
    <location>
        <begin position="45"/>
        <end position="68"/>
    </location>
</feature>
<evidence type="ECO:0000313" key="2">
    <source>
        <dbReference type="EMBL" id="OXA44786.1"/>
    </source>
</evidence>
<organism evidence="2 3">
    <name type="scientific">Folsomia candida</name>
    <name type="common">Springtail</name>
    <dbReference type="NCBI Taxonomy" id="158441"/>
    <lineage>
        <taxon>Eukaryota</taxon>
        <taxon>Metazoa</taxon>
        <taxon>Ecdysozoa</taxon>
        <taxon>Arthropoda</taxon>
        <taxon>Hexapoda</taxon>
        <taxon>Collembola</taxon>
        <taxon>Entomobryomorpha</taxon>
        <taxon>Isotomoidea</taxon>
        <taxon>Isotomidae</taxon>
        <taxon>Proisotominae</taxon>
        <taxon>Folsomia</taxon>
    </lineage>
</organism>
<accession>A0A226DKQ7</accession>
<evidence type="ECO:0000313" key="3">
    <source>
        <dbReference type="Proteomes" id="UP000198287"/>
    </source>
</evidence>
<keyword evidence="3" id="KW-1185">Reference proteome</keyword>
<proteinExistence type="predicted"/>
<reference evidence="2 3" key="1">
    <citation type="submission" date="2015-12" db="EMBL/GenBank/DDBJ databases">
        <title>The genome of Folsomia candida.</title>
        <authorList>
            <person name="Faddeeva A."/>
            <person name="Derks M.F."/>
            <person name="Anvar Y."/>
            <person name="Smit S."/>
            <person name="Van Straalen N."/>
            <person name="Roelofs D."/>
        </authorList>
    </citation>
    <scope>NUCLEOTIDE SEQUENCE [LARGE SCALE GENOMIC DNA]</scope>
    <source>
        <strain evidence="2 3">VU population</strain>
        <tissue evidence="2">Whole body</tissue>
    </source>
</reference>
<dbReference type="OMA" id="CILEYCE"/>
<feature type="transmembrane region" description="Helical" evidence="1">
    <location>
        <begin position="319"/>
        <end position="336"/>
    </location>
</feature>
<keyword evidence="1" id="KW-1133">Transmembrane helix</keyword>
<gene>
    <name evidence="2" type="ORF">Fcan01_20623</name>
</gene>
<name>A0A226DKQ7_FOLCA</name>
<protein>
    <recommendedName>
        <fullName evidence="4">Gustatory receptor</fullName>
    </recommendedName>
</protein>